<evidence type="ECO:0000259" key="1">
    <source>
        <dbReference type="Pfam" id="PF00501"/>
    </source>
</evidence>
<dbReference type="Pfam" id="PF13193">
    <property type="entry name" value="AMP-binding_C"/>
    <property type="match status" value="1"/>
</dbReference>
<dbReference type="Proteomes" id="UP000218113">
    <property type="component" value="Unassembled WGS sequence"/>
</dbReference>
<feature type="domain" description="AMP-binding enzyme C-terminal" evidence="2">
    <location>
        <begin position="474"/>
        <end position="555"/>
    </location>
</feature>
<evidence type="ECO:0008006" key="5">
    <source>
        <dbReference type="Google" id="ProtNLM"/>
    </source>
</evidence>
<gene>
    <name evidence="3" type="ORF">COB67_06150</name>
</gene>
<dbReference type="InterPro" id="IPR042099">
    <property type="entry name" value="ANL_N_sf"/>
</dbReference>
<dbReference type="InterPro" id="IPR050237">
    <property type="entry name" value="ATP-dep_AMP-bd_enzyme"/>
</dbReference>
<dbReference type="EMBL" id="NVSR01000031">
    <property type="protein sequence ID" value="PCI28557.1"/>
    <property type="molecule type" value="Genomic_DNA"/>
</dbReference>
<dbReference type="Pfam" id="PF00501">
    <property type="entry name" value="AMP-binding"/>
    <property type="match status" value="1"/>
</dbReference>
<sequence>MSYHTHPWKKYYPPGIPDNLRIPDISLIDGFNRIAELYPNQPALHFLGSTLSYRQLLQLSHQFAHALIREGVQQGDLIGINLPNLPQFLIALLGAFKAGCRVSPISPLASVSEMKEQILNCRAKILVTYDTNYKEKVFQLAPKLPSIKKVIVTRPLDSLPSIKQLLARLFRKLPFPEISPLPKGKMVLFFPFMEGCSSEDPLVHIDPRNTAVLQYTGGTTGVPKGVVLSHHNLVANIHQSLPMLAPEEGKEVGLSVFPFFHSAGLICALTALLTGGCQVLIPNPRDLDHVIREIKKYQPTLLFAIPLFYEKMLDKESFRALDFSRLKFALSGGTAFPSLSIKRLQELIGNRVLEGYGMTEAGPAITCSPPDFPIPGSAGIPLPLTDIRIVDLQQGKSEVPVGEAGELIVRGPQVMRKYWNHPQETQKVLRIYEGKTWLFTGDIAKMTSEGYIIICDRLKDMINVNGFKVFPRDVENQLLSHPAIQHCAIIGVSDPQQPGSEKVKLVVELAKDYSDRDPSLLKEMLLQYCQEQMAPYKKPGFIEFVEALPLTPLGKVDKRLIHFFYGEDLKEGAC</sequence>
<evidence type="ECO:0000259" key="2">
    <source>
        <dbReference type="Pfam" id="PF13193"/>
    </source>
</evidence>
<organism evidence="3 4">
    <name type="scientific">SAR324 cluster bacterium</name>
    <dbReference type="NCBI Taxonomy" id="2024889"/>
    <lineage>
        <taxon>Bacteria</taxon>
        <taxon>Deltaproteobacteria</taxon>
        <taxon>SAR324 cluster</taxon>
    </lineage>
</organism>
<dbReference type="Gene3D" id="3.30.300.30">
    <property type="match status" value="1"/>
</dbReference>
<dbReference type="Gene3D" id="3.40.50.12780">
    <property type="entry name" value="N-terminal domain of ligase-like"/>
    <property type="match status" value="1"/>
</dbReference>
<dbReference type="PANTHER" id="PTHR43767:SF1">
    <property type="entry name" value="NONRIBOSOMAL PEPTIDE SYNTHASE PES1 (EUROFUNG)-RELATED"/>
    <property type="match status" value="1"/>
</dbReference>
<name>A0A2A4T6C2_9DELT</name>
<dbReference type="AlphaFoldDB" id="A0A2A4T6C2"/>
<feature type="domain" description="AMP-dependent synthetase/ligase" evidence="1">
    <location>
        <begin position="32"/>
        <end position="419"/>
    </location>
</feature>
<dbReference type="GO" id="GO:0016878">
    <property type="term" value="F:acid-thiol ligase activity"/>
    <property type="evidence" value="ECO:0007669"/>
    <property type="project" value="UniProtKB-ARBA"/>
</dbReference>
<dbReference type="InterPro" id="IPR000873">
    <property type="entry name" value="AMP-dep_synth/lig_dom"/>
</dbReference>
<comment type="caution">
    <text evidence="3">The sequence shown here is derived from an EMBL/GenBank/DDBJ whole genome shotgun (WGS) entry which is preliminary data.</text>
</comment>
<reference evidence="4" key="1">
    <citation type="submission" date="2017-08" db="EMBL/GenBank/DDBJ databases">
        <title>A dynamic microbial community with high functional redundancy inhabits the cold, oxic subseafloor aquifer.</title>
        <authorList>
            <person name="Tully B.J."/>
            <person name="Wheat C.G."/>
            <person name="Glazer B.T."/>
            <person name="Huber J.A."/>
        </authorList>
    </citation>
    <scope>NUCLEOTIDE SEQUENCE [LARGE SCALE GENOMIC DNA]</scope>
</reference>
<dbReference type="InterPro" id="IPR020845">
    <property type="entry name" value="AMP-binding_CS"/>
</dbReference>
<evidence type="ECO:0000313" key="4">
    <source>
        <dbReference type="Proteomes" id="UP000218113"/>
    </source>
</evidence>
<dbReference type="PANTHER" id="PTHR43767">
    <property type="entry name" value="LONG-CHAIN-FATTY-ACID--COA LIGASE"/>
    <property type="match status" value="1"/>
</dbReference>
<accession>A0A2A4T6C2</accession>
<dbReference type="SUPFAM" id="SSF56801">
    <property type="entry name" value="Acetyl-CoA synthetase-like"/>
    <property type="match status" value="1"/>
</dbReference>
<dbReference type="InterPro" id="IPR045851">
    <property type="entry name" value="AMP-bd_C_sf"/>
</dbReference>
<proteinExistence type="predicted"/>
<evidence type="ECO:0000313" key="3">
    <source>
        <dbReference type="EMBL" id="PCI28557.1"/>
    </source>
</evidence>
<protein>
    <recommendedName>
        <fullName evidence="5">Long-chain fatty acid--CoA ligase</fullName>
    </recommendedName>
</protein>
<dbReference type="InterPro" id="IPR025110">
    <property type="entry name" value="AMP-bd_C"/>
</dbReference>
<dbReference type="PROSITE" id="PS00455">
    <property type="entry name" value="AMP_BINDING"/>
    <property type="match status" value="1"/>
</dbReference>